<keyword evidence="3" id="KW-1185">Reference proteome</keyword>
<accession>A0A4R4DV82</accession>
<comment type="caution">
    <text evidence="2">The sequence shown here is derived from an EMBL/GenBank/DDBJ whole genome shotgun (WGS) entry which is preliminary data.</text>
</comment>
<feature type="transmembrane region" description="Helical" evidence="1">
    <location>
        <begin position="90"/>
        <end position="108"/>
    </location>
</feature>
<dbReference type="Proteomes" id="UP000295164">
    <property type="component" value="Unassembled WGS sequence"/>
</dbReference>
<dbReference type="RefSeq" id="WP_131853559.1">
    <property type="nucleotide sequence ID" value="NZ_SKFH01000036.1"/>
</dbReference>
<keyword evidence="1" id="KW-1133">Transmembrane helix</keyword>
<evidence type="ECO:0000256" key="1">
    <source>
        <dbReference type="SAM" id="Phobius"/>
    </source>
</evidence>
<reference evidence="2 3" key="1">
    <citation type="submission" date="2019-03" db="EMBL/GenBank/DDBJ databases">
        <authorList>
            <person name="Kim M.K.M."/>
        </authorList>
    </citation>
    <scope>NUCLEOTIDE SEQUENCE [LARGE SCALE GENOMIC DNA]</scope>
    <source>
        <strain evidence="2 3">17J68-15</strain>
    </source>
</reference>
<dbReference type="AlphaFoldDB" id="A0A4R4DV82"/>
<protein>
    <submittedName>
        <fullName evidence="2">Uncharacterized protein</fullName>
    </submittedName>
</protein>
<name>A0A4R4DV82_9BACT</name>
<feature type="transmembrane region" description="Helical" evidence="1">
    <location>
        <begin position="143"/>
        <end position="162"/>
    </location>
</feature>
<evidence type="ECO:0000313" key="3">
    <source>
        <dbReference type="Proteomes" id="UP000295164"/>
    </source>
</evidence>
<sequence>MESYNTTQSELLHDQLPKKLPSTLNVLTILTFIGCGIAYISALWGLVSGKNAQEQADKIRDNREQMGDGFMGKWMDASLDMMQRAEQYKYINLVVALLFTTLCLVGALQMRKLKKQGFSIWAIGEWVPIVVMFILMGTNLVTMVMGGFSVVVALVFTLLYAGQRKYMN</sequence>
<dbReference type="EMBL" id="SKFH01000036">
    <property type="protein sequence ID" value="TCZ67323.1"/>
    <property type="molecule type" value="Genomic_DNA"/>
</dbReference>
<gene>
    <name evidence="2" type="ORF">E0486_15885</name>
</gene>
<feature type="transmembrane region" description="Helical" evidence="1">
    <location>
        <begin position="24"/>
        <end position="47"/>
    </location>
</feature>
<keyword evidence="1" id="KW-0812">Transmembrane</keyword>
<evidence type="ECO:0000313" key="2">
    <source>
        <dbReference type="EMBL" id="TCZ67323.1"/>
    </source>
</evidence>
<organism evidence="2 3">
    <name type="scientific">Flaviaesturariibacter aridisoli</name>
    <dbReference type="NCBI Taxonomy" id="2545761"/>
    <lineage>
        <taxon>Bacteria</taxon>
        <taxon>Pseudomonadati</taxon>
        <taxon>Bacteroidota</taxon>
        <taxon>Chitinophagia</taxon>
        <taxon>Chitinophagales</taxon>
        <taxon>Chitinophagaceae</taxon>
        <taxon>Flaviaestuariibacter</taxon>
    </lineage>
</organism>
<dbReference type="OrthoDB" id="670204at2"/>
<proteinExistence type="predicted"/>
<keyword evidence="1" id="KW-0472">Membrane</keyword>